<keyword evidence="3" id="KW-0862">Zinc</keyword>
<dbReference type="SMART" id="SM00614">
    <property type="entry name" value="ZnF_BED"/>
    <property type="match status" value="1"/>
</dbReference>
<evidence type="ECO:0000256" key="2">
    <source>
        <dbReference type="ARBA" id="ARBA00022771"/>
    </source>
</evidence>
<dbReference type="Pfam" id="PF02892">
    <property type="entry name" value="zf-BED"/>
    <property type="match status" value="1"/>
</dbReference>
<dbReference type="AlphaFoldDB" id="A0AAP0LKK4"/>
<sequence length="120" mass="13107">MKVYMLVVNLTLIDLPGLTKVVVGLTFNKSASLPTTHLMDDDGNQTQGDSAATVTHGGMRRRGRLRSIVWEHFEKKEINGINKVVCNYCNNALVARSTDGTKALARSFKDMSSEKGNGGH</sequence>
<dbReference type="GO" id="GO:0006357">
    <property type="term" value="P:regulation of transcription by RNA polymerase II"/>
    <property type="evidence" value="ECO:0007669"/>
    <property type="project" value="TreeGrafter"/>
</dbReference>
<dbReference type="PANTHER" id="PTHR34396">
    <property type="entry name" value="OS03G0264950 PROTEIN-RELATED"/>
    <property type="match status" value="1"/>
</dbReference>
<dbReference type="EMBL" id="JBCGBO010000025">
    <property type="protein sequence ID" value="KAK9174759.1"/>
    <property type="molecule type" value="Genomic_DNA"/>
</dbReference>
<proteinExistence type="predicted"/>
<comment type="caution">
    <text evidence="5">The sequence shown here is derived from an EMBL/GenBank/DDBJ whole genome shotgun (WGS) entry which is preliminary data.</text>
</comment>
<organism evidence="5 6">
    <name type="scientific">Citrus x changshan-huyou</name>
    <dbReference type="NCBI Taxonomy" id="2935761"/>
    <lineage>
        <taxon>Eukaryota</taxon>
        <taxon>Viridiplantae</taxon>
        <taxon>Streptophyta</taxon>
        <taxon>Embryophyta</taxon>
        <taxon>Tracheophyta</taxon>
        <taxon>Spermatophyta</taxon>
        <taxon>Magnoliopsida</taxon>
        <taxon>eudicotyledons</taxon>
        <taxon>Gunneridae</taxon>
        <taxon>Pentapetalae</taxon>
        <taxon>rosids</taxon>
        <taxon>malvids</taxon>
        <taxon>Sapindales</taxon>
        <taxon>Rutaceae</taxon>
        <taxon>Aurantioideae</taxon>
        <taxon>Citrus</taxon>
    </lineage>
</organism>
<evidence type="ECO:0000313" key="6">
    <source>
        <dbReference type="Proteomes" id="UP001428341"/>
    </source>
</evidence>
<evidence type="ECO:0000313" key="5">
    <source>
        <dbReference type="EMBL" id="KAK9174759.1"/>
    </source>
</evidence>
<accession>A0AAP0LKK4</accession>
<keyword evidence="6" id="KW-1185">Reference proteome</keyword>
<evidence type="ECO:0000259" key="4">
    <source>
        <dbReference type="Pfam" id="PF02892"/>
    </source>
</evidence>
<keyword evidence="1" id="KW-0479">Metal-binding</keyword>
<reference evidence="5 6" key="1">
    <citation type="submission" date="2024-05" db="EMBL/GenBank/DDBJ databases">
        <title>Haplotype-resolved chromosome-level genome assembly of Huyou (Citrus changshanensis).</title>
        <authorList>
            <person name="Miao C."/>
            <person name="Chen W."/>
            <person name="Wu Y."/>
            <person name="Wang L."/>
            <person name="Zhao S."/>
            <person name="Grierson D."/>
            <person name="Xu C."/>
            <person name="Chen K."/>
        </authorList>
    </citation>
    <scope>NUCLEOTIDE SEQUENCE [LARGE SCALE GENOMIC DNA]</scope>
    <source>
        <strain evidence="5">01-14</strain>
        <tissue evidence="5">Leaf</tissue>
    </source>
</reference>
<evidence type="ECO:0000256" key="1">
    <source>
        <dbReference type="ARBA" id="ARBA00022723"/>
    </source>
</evidence>
<dbReference type="InterPro" id="IPR003656">
    <property type="entry name" value="Znf_BED"/>
</dbReference>
<dbReference type="Proteomes" id="UP001428341">
    <property type="component" value="Unassembled WGS sequence"/>
</dbReference>
<dbReference type="GO" id="GO:0008270">
    <property type="term" value="F:zinc ion binding"/>
    <property type="evidence" value="ECO:0007669"/>
    <property type="project" value="UniProtKB-KW"/>
</dbReference>
<dbReference type="GO" id="GO:0005634">
    <property type="term" value="C:nucleus"/>
    <property type="evidence" value="ECO:0007669"/>
    <property type="project" value="TreeGrafter"/>
</dbReference>
<dbReference type="GO" id="GO:1990837">
    <property type="term" value="F:sequence-specific double-stranded DNA binding"/>
    <property type="evidence" value="ECO:0007669"/>
    <property type="project" value="TreeGrafter"/>
</dbReference>
<gene>
    <name evidence="5" type="ORF">WN944_026763</name>
</gene>
<name>A0AAP0LKK4_9ROSI</name>
<evidence type="ECO:0000256" key="3">
    <source>
        <dbReference type="ARBA" id="ARBA00022833"/>
    </source>
</evidence>
<feature type="domain" description="BED-type" evidence="4">
    <location>
        <begin position="69"/>
        <end position="104"/>
    </location>
</feature>
<keyword evidence="2" id="KW-0863">Zinc-finger</keyword>
<protein>
    <recommendedName>
        <fullName evidence="4">BED-type domain-containing protein</fullName>
    </recommendedName>
</protein>
<dbReference type="InterPro" id="IPR053031">
    <property type="entry name" value="Cuticle_assoc_protein"/>
</dbReference>
<dbReference type="PANTHER" id="PTHR34396:SF25">
    <property type="entry name" value="BOUNDARY ELEMENT ASSOCIATED FACTOR"/>
    <property type="match status" value="1"/>
</dbReference>